<evidence type="ECO:0000256" key="9">
    <source>
        <dbReference type="SAM" id="SignalP"/>
    </source>
</evidence>
<keyword evidence="6" id="KW-0862">Zinc</keyword>
<feature type="signal peptide" evidence="9">
    <location>
        <begin position="1"/>
        <end position="22"/>
    </location>
</feature>
<dbReference type="Proteomes" id="UP001209229">
    <property type="component" value="Unassembled WGS sequence"/>
</dbReference>
<dbReference type="InterPro" id="IPR007863">
    <property type="entry name" value="Peptidase_M16_C"/>
</dbReference>
<evidence type="ECO:0000256" key="1">
    <source>
        <dbReference type="ARBA" id="ARBA00001947"/>
    </source>
</evidence>
<accession>A0AAE3M4M9</accession>
<gene>
    <name evidence="12" type="ORF">OM075_10090</name>
</gene>
<dbReference type="InterPro" id="IPR011249">
    <property type="entry name" value="Metalloenz_LuxS/M16"/>
</dbReference>
<evidence type="ECO:0000256" key="5">
    <source>
        <dbReference type="ARBA" id="ARBA00022801"/>
    </source>
</evidence>
<dbReference type="RefSeq" id="WP_301190384.1">
    <property type="nucleotide sequence ID" value="NZ_JAPDPJ010000019.1"/>
</dbReference>
<dbReference type="PROSITE" id="PS00143">
    <property type="entry name" value="INSULINASE"/>
    <property type="match status" value="1"/>
</dbReference>
<reference evidence="12" key="1">
    <citation type="submission" date="2022-10" db="EMBL/GenBank/DDBJ databases">
        <authorList>
            <person name="Yu W.X."/>
        </authorList>
    </citation>
    <scope>NUCLEOTIDE SEQUENCE</scope>
    <source>
        <strain evidence="12">AAT</strain>
    </source>
</reference>
<dbReference type="SUPFAM" id="SSF63411">
    <property type="entry name" value="LuxS/MPP-like metallohydrolase"/>
    <property type="match status" value="4"/>
</dbReference>
<keyword evidence="13" id="KW-1185">Reference proteome</keyword>
<organism evidence="12 13">
    <name type="scientific">Plebeiibacterium sediminum</name>
    <dbReference type="NCBI Taxonomy" id="2992112"/>
    <lineage>
        <taxon>Bacteria</taxon>
        <taxon>Pseudomonadati</taxon>
        <taxon>Bacteroidota</taxon>
        <taxon>Bacteroidia</taxon>
        <taxon>Marinilabiliales</taxon>
        <taxon>Marinilabiliaceae</taxon>
        <taxon>Plebeiibacterium</taxon>
    </lineage>
</organism>
<evidence type="ECO:0000256" key="2">
    <source>
        <dbReference type="ARBA" id="ARBA00007261"/>
    </source>
</evidence>
<keyword evidence="5" id="KW-0378">Hydrolase</keyword>
<feature type="domain" description="Peptidase M16 C-terminal" evidence="11">
    <location>
        <begin position="696"/>
        <end position="870"/>
    </location>
</feature>
<evidence type="ECO:0000313" key="12">
    <source>
        <dbReference type="EMBL" id="MCW3786819.1"/>
    </source>
</evidence>
<feature type="domain" description="Peptidase M16 C-terminal" evidence="11">
    <location>
        <begin position="210"/>
        <end position="393"/>
    </location>
</feature>
<evidence type="ECO:0000256" key="3">
    <source>
        <dbReference type="ARBA" id="ARBA00022670"/>
    </source>
</evidence>
<evidence type="ECO:0000256" key="8">
    <source>
        <dbReference type="RuleBase" id="RU004447"/>
    </source>
</evidence>
<proteinExistence type="inferred from homology"/>
<keyword evidence="4" id="KW-0479">Metal-binding</keyword>
<evidence type="ECO:0000313" key="13">
    <source>
        <dbReference type="Proteomes" id="UP001209229"/>
    </source>
</evidence>
<evidence type="ECO:0000256" key="7">
    <source>
        <dbReference type="ARBA" id="ARBA00023049"/>
    </source>
</evidence>
<evidence type="ECO:0000259" key="10">
    <source>
        <dbReference type="Pfam" id="PF00675"/>
    </source>
</evidence>
<keyword evidence="9" id="KW-0732">Signal</keyword>
<keyword evidence="3" id="KW-0645">Protease</keyword>
<dbReference type="Gene3D" id="3.30.830.10">
    <property type="entry name" value="Metalloenzyme, LuxS/M16 peptidase-like"/>
    <property type="match status" value="4"/>
</dbReference>
<dbReference type="GO" id="GO:0006508">
    <property type="term" value="P:proteolysis"/>
    <property type="evidence" value="ECO:0007669"/>
    <property type="project" value="UniProtKB-KW"/>
</dbReference>
<comment type="cofactor">
    <cofactor evidence="1">
        <name>Zn(2+)</name>
        <dbReference type="ChEBI" id="CHEBI:29105"/>
    </cofactor>
</comment>
<dbReference type="EMBL" id="JAPDPJ010000019">
    <property type="protein sequence ID" value="MCW3786819.1"/>
    <property type="molecule type" value="Genomic_DNA"/>
</dbReference>
<dbReference type="PANTHER" id="PTHR43690:SF34">
    <property type="entry name" value="ZINC PROTEASE PQQL-LIKE"/>
    <property type="match status" value="1"/>
</dbReference>
<name>A0AAE3M4M9_9BACT</name>
<comment type="caution">
    <text evidence="12">The sequence shown here is derived from an EMBL/GenBank/DDBJ whole genome shotgun (WGS) entry which is preliminary data.</text>
</comment>
<dbReference type="InterPro" id="IPR011765">
    <property type="entry name" value="Pept_M16_N"/>
</dbReference>
<dbReference type="PANTHER" id="PTHR43690">
    <property type="entry name" value="NARDILYSIN"/>
    <property type="match status" value="1"/>
</dbReference>
<sequence>MIFKRIITAVCMLLFVYSLGVAQQLNMASTLPLDSTVRIGKLDNGLTYYLRHNENPAQMADFYIIYNVGSIQETDTQTGLAHFLEHMAFNGTKNFPGNSMINWLESVGLQFGTNVNGATGMEMTYYNLTQVPLKRKSIIDSTLLILHDWSHFLLLEDAEINKERGVIIEERRQRNNATFRLGRKAAPYIYNKSRYADRDMIGSEEFLKTFSGDSLRSYYDRWYRPDLQAIVVVGDIDVDEVEGKIKAVMADIPAAVNPEPKELIEIPENSQPLVTVISDPEINSVTTSLYIKRKAIPAEYNSRLGVFNMNLQMNAAIAMANIRLADIASTSTAFKSAQVLDVPLTFNDQVISLQVTMPNGDVQDRFKAAYSELERLRRYGFTPSEFEFLKTSLLRSAKYVYENSNRRDNSSFIWECINNYTKNQPILTPEYQWKLTEYFVSKMQLEDVNKLFSTLLTPSNNVLVVMMPENNYVQNPSEEDMVNVMATVRSEELEPYKEEIIDKPLLPEASNIKRGKVVKVEKGEYGSTLWTLNNGIRVMVKPTTYSPSQIEMSATASGGLSVVDDKDYFSASTLMPLISRSGIGDFSNNELKKVIGTKVASVAPSIGRFSSELNGRAAKSDLETMMQLTYLYFTKPRFVQDEFDNMIQRNRANMSNKKGSADMTFLEKMNVAIYGDKNNVRTQAPSEEALEQVSFKRMQALYDQFFCDAAGNYTFYFLGDIDISVLKPMVEKYLGSLKPGKQKLNWRDDMVRPNNGPIEKRFEYPMQTPQSTVFYNYSGSIKYNQENTMLMAMLSSCLQNRYIKSIREDKGGSYGVSVRGDLSRQPVEGYNLSVSFKTNPAMVDELTQVVEAELKDIAENGPDKIDVDKVLSFWKKTRPDGMKNNGAWLTLMKTYNTWGEDWNTDFDQFLKKITPKKVQNLAKQIVNDNNVAKIIMDPVK</sequence>
<dbReference type="AlphaFoldDB" id="A0AAE3M4M9"/>
<dbReference type="InterPro" id="IPR050626">
    <property type="entry name" value="Peptidase_M16"/>
</dbReference>
<protein>
    <submittedName>
        <fullName evidence="12">Insulinase family protein</fullName>
    </submittedName>
</protein>
<dbReference type="GO" id="GO:0004222">
    <property type="term" value="F:metalloendopeptidase activity"/>
    <property type="evidence" value="ECO:0007669"/>
    <property type="project" value="InterPro"/>
</dbReference>
<feature type="chain" id="PRO_5042236757" evidence="9">
    <location>
        <begin position="23"/>
        <end position="940"/>
    </location>
</feature>
<dbReference type="GO" id="GO:0046872">
    <property type="term" value="F:metal ion binding"/>
    <property type="evidence" value="ECO:0007669"/>
    <property type="project" value="UniProtKB-KW"/>
</dbReference>
<feature type="domain" description="Peptidase M16 N-terminal" evidence="10">
    <location>
        <begin position="53"/>
        <end position="175"/>
    </location>
</feature>
<dbReference type="Pfam" id="PF00675">
    <property type="entry name" value="Peptidase_M16"/>
    <property type="match status" value="1"/>
</dbReference>
<keyword evidence="7" id="KW-0482">Metalloprotease</keyword>
<dbReference type="InterPro" id="IPR001431">
    <property type="entry name" value="Pept_M16_Zn_BS"/>
</dbReference>
<evidence type="ECO:0000256" key="6">
    <source>
        <dbReference type="ARBA" id="ARBA00022833"/>
    </source>
</evidence>
<evidence type="ECO:0000256" key="4">
    <source>
        <dbReference type="ARBA" id="ARBA00022723"/>
    </source>
</evidence>
<comment type="similarity">
    <text evidence="2 8">Belongs to the peptidase M16 family.</text>
</comment>
<dbReference type="Pfam" id="PF05193">
    <property type="entry name" value="Peptidase_M16_C"/>
    <property type="match status" value="2"/>
</dbReference>
<evidence type="ECO:0000259" key="11">
    <source>
        <dbReference type="Pfam" id="PF05193"/>
    </source>
</evidence>